<evidence type="ECO:0000313" key="3">
    <source>
        <dbReference type="EMBL" id="KAA1108549.1"/>
    </source>
</evidence>
<organism evidence="3 4">
    <name type="scientific">Puccinia graminis f. sp. tritici</name>
    <dbReference type="NCBI Taxonomy" id="56615"/>
    <lineage>
        <taxon>Eukaryota</taxon>
        <taxon>Fungi</taxon>
        <taxon>Dikarya</taxon>
        <taxon>Basidiomycota</taxon>
        <taxon>Pucciniomycotina</taxon>
        <taxon>Pucciniomycetes</taxon>
        <taxon>Pucciniales</taxon>
        <taxon>Pucciniaceae</taxon>
        <taxon>Puccinia</taxon>
    </lineage>
</organism>
<evidence type="ECO:0000313" key="4">
    <source>
        <dbReference type="Proteomes" id="UP000324748"/>
    </source>
</evidence>
<keyword evidence="2" id="KW-0472">Membrane</keyword>
<keyword evidence="2" id="KW-1133">Transmembrane helix</keyword>
<dbReference type="Proteomes" id="UP000324748">
    <property type="component" value="Unassembled WGS sequence"/>
</dbReference>
<keyword evidence="2" id="KW-0812">Transmembrane</keyword>
<protein>
    <submittedName>
        <fullName evidence="3">Uncharacterized protein</fullName>
    </submittedName>
</protein>
<proteinExistence type="predicted"/>
<sequence>MTNGLQQAAIYMSGVTLGFSVWFGVHLTTDFFAQPTAFLWLAIYLGYKYSRIGAKKLRPGLLRPTRFCRASVLPELAVQLRLITSSSTFKGNQPRPNNHLDLDKGLVSSDTPSSEPLRELLFSFPFSLIIRHRHSIDPVSVSRETNCSRAAAATDLPPAPLYNQQQQQQLTRRSIPPLTRSLGTRFISSNAPSNLTNSSTIPLPLPLIWANILRIPITVCSSDTPSSEPPQRESFHRLTVWLPVIVYLPSLSSPIELKYQKPASLPLTAIINHLHLGNWCVIIMCDYPADFYAALAAFQIPRGLSIIVAEPLT</sequence>
<dbReference type="AlphaFoldDB" id="A0A5B0Q640"/>
<feature type="region of interest" description="Disordered" evidence="1">
    <location>
        <begin position="89"/>
        <end position="108"/>
    </location>
</feature>
<accession>A0A5B0Q640</accession>
<dbReference type="EMBL" id="VSWC01000028">
    <property type="protein sequence ID" value="KAA1108549.1"/>
    <property type="molecule type" value="Genomic_DNA"/>
</dbReference>
<reference evidence="3 4" key="1">
    <citation type="submission" date="2019-05" db="EMBL/GenBank/DDBJ databases">
        <title>Emergence of the Ug99 lineage of the wheat stem rust pathogen through somatic hybridization.</title>
        <authorList>
            <person name="Li F."/>
            <person name="Upadhyaya N.M."/>
            <person name="Sperschneider J."/>
            <person name="Matny O."/>
            <person name="Nguyen-Phuc H."/>
            <person name="Mago R."/>
            <person name="Raley C."/>
            <person name="Miller M.E."/>
            <person name="Silverstein K.A.T."/>
            <person name="Henningsen E."/>
            <person name="Hirsch C.D."/>
            <person name="Visser B."/>
            <person name="Pretorius Z.A."/>
            <person name="Steffenson B.J."/>
            <person name="Schwessinger B."/>
            <person name="Dodds P.N."/>
            <person name="Figueroa M."/>
        </authorList>
    </citation>
    <scope>NUCLEOTIDE SEQUENCE [LARGE SCALE GENOMIC DNA]</scope>
    <source>
        <strain evidence="3">21-0</strain>
    </source>
</reference>
<keyword evidence="4" id="KW-1185">Reference proteome</keyword>
<evidence type="ECO:0000256" key="1">
    <source>
        <dbReference type="SAM" id="MobiDB-lite"/>
    </source>
</evidence>
<feature type="transmembrane region" description="Helical" evidence="2">
    <location>
        <begin position="7"/>
        <end position="25"/>
    </location>
</feature>
<name>A0A5B0Q640_PUCGR</name>
<comment type="caution">
    <text evidence="3">The sequence shown here is derived from an EMBL/GenBank/DDBJ whole genome shotgun (WGS) entry which is preliminary data.</text>
</comment>
<gene>
    <name evidence="3" type="ORF">PGT21_016417</name>
</gene>
<evidence type="ECO:0000256" key="2">
    <source>
        <dbReference type="SAM" id="Phobius"/>
    </source>
</evidence>